<dbReference type="Gene3D" id="1.10.510.10">
    <property type="entry name" value="Transferase(Phosphotransferase) domain 1"/>
    <property type="match status" value="1"/>
</dbReference>
<dbReference type="PANTHER" id="PTHR27002">
    <property type="entry name" value="RECEPTOR-LIKE SERINE/THREONINE-PROTEIN KINASE SD1-8"/>
    <property type="match status" value="1"/>
</dbReference>
<feature type="signal peptide" evidence="6">
    <location>
        <begin position="1"/>
        <end position="20"/>
    </location>
</feature>
<dbReference type="PROSITE" id="PS50011">
    <property type="entry name" value="PROTEIN_KINASE_DOM"/>
    <property type="match status" value="1"/>
</dbReference>
<proteinExistence type="predicted"/>
<dbReference type="InterPro" id="IPR011009">
    <property type="entry name" value="Kinase-like_dom_sf"/>
</dbReference>
<evidence type="ECO:0000313" key="8">
    <source>
        <dbReference type="EMBL" id="KAK4352237.1"/>
    </source>
</evidence>
<name>A0AAE1V212_9SOLA</name>
<dbReference type="SUPFAM" id="SSF56112">
    <property type="entry name" value="Protein kinase-like (PK-like)"/>
    <property type="match status" value="1"/>
</dbReference>
<dbReference type="GO" id="GO:0004674">
    <property type="term" value="F:protein serine/threonine kinase activity"/>
    <property type="evidence" value="ECO:0007669"/>
    <property type="project" value="UniProtKB-KW"/>
</dbReference>
<dbReference type="GO" id="GO:0005524">
    <property type="term" value="F:ATP binding"/>
    <property type="evidence" value="ECO:0007669"/>
    <property type="project" value="UniProtKB-KW"/>
</dbReference>
<accession>A0AAE1V212</accession>
<dbReference type="Pfam" id="PF07714">
    <property type="entry name" value="PK_Tyr_Ser-Thr"/>
    <property type="match status" value="1"/>
</dbReference>
<evidence type="ECO:0000259" key="7">
    <source>
        <dbReference type="PROSITE" id="PS50011"/>
    </source>
</evidence>
<evidence type="ECO:0000256" key="3">
    <source>
        <dbReference type="ARBA" id="ARBA00022741"/>
    </source>
</evidence>
<dbReference type="InterPro" id="IPR001245">
    <property type="entry name" value="Ser-Thr/Tyr_kinase_cat_dom"/>
</dbReference>
<protein>
    <recommendedName>
        <fullName evidence="7">Protein kinase domain-containing protein</fullName>
    </recommendedName>
</protein>
<dbReference type="GO" id="GO:0005886">
    <property type="term" value="C:plasma membrane"/>
    <property type="evidence" value="ECO:0007669"/>
    <property type="project" value="TreeGrafter"/>
</dbReference>
<reference evidence="8" key="1">
    <citation type="submission" date="2023-12" db="EMBL/GenBank/DDBJ databases">
        <title>Genome assembly of Anisodus tanguticus.</title>
        <authorList>
            <person name="Wang Y.-J."/>
        </authorList>
    </citation>
    <scope>NUCLEOTIDE SEQUENCE</scope>
    <source>
        <strain evidence="8">KB-2021</strain>
        <tissue evidence="8">Leaf</tissue>
    </source>
</reference>
<organism evidence="8 9">
    <name type="scientific">Anisodus tanguticus</name>
    <dbReference type="NCBI Taxonomy" id="243964"/>
    <lineage>
        <taxon>Eukaryota</taxon>
        <taxon>Viridiplantae</taxon>
        <taxon>Streptophyta</taxon>
        <taxon>Embryophyta</taxon>
        <taxon>Tracheophyta</taxon>
        <taxon>Spermatophyta</taxon>
        <taxon>Magnoliopsida</taxon>
        <taxon>eudicotyledons</taxon>
        <taxon>Gunneridae</taxon>
        <taxon>Pentapetalae</taxon>
        <taxon>asterids</taxon>
        <taxon>lamiids</taxon>
        <taxon>Solanales</taxon>
        <taxon>Solanaceae</taxon>
        <taxon>Solanoideae</taxon>
        <taxon>Hyoscyameae</taxon>
        <taxon>Anisodus</taxon>
    </lineage>
</organism>
<evidence type="ECO:0000256" key="4">
    <source>
        <dbReference type="ARBA" id="ARBA00022777"/>
    </source>
</evidence>
<keyword evidence="5" id="KW-0067">ATP-binding</keyword>
<dbReference type="AlphaFoldDB" id="A0AAE1V212"/>
<keyword evidence="2" id="KW-0808">Transferase</keyword>
<evidence type="ECO:0000256" key="2">
    <source>
        <dbReference type="ARBA" id="ARBA00022679"/>
    </source>
</evidence>
<gene>
    <name evidence="8" type="ORF">RND71_027755</name>
</gene>
<sequence length="468" mass="52914">MFYSMCSLISLLSPFSLQSAHNHCPLEEQRPQALIVLFWSLPGGSDDVHRGFGLGDKNGGGVSLLEFARASEMVIANSRFLKKEEHLLSFRSLVAMTQIDFLLLRKIKIEKKRRVVDDKLRIKWGSLTMASGNEMGERLMAKGAWGSSGHATDGEKEEKLAVTTAKTAAFERLYVELKEKCGDKKLYRLVKARERRAGDLDHVRCIKDEDGKVLVKNAHIRLRSIKVEEVKGVVRRMRRGQATKSDEILVELWNSGGMTGLEWLSELFNVIFKTARMLEEWTWSTIIPLYKNKCDIQSCNNYRGIKLLSHTMKVWERVVEMRVRRGVSISENQIGFMPGRSTTKVIHLIRSDIEMNPKISDFGLARCVAGNEIGAKTRHVVGTHGYMSPEYAIDGIVSIKSDVFSFGVLLLEILYKEDRSLDIIDEQLADSCHISQVLRFLASASGFSWTSYSTYDFLNLVQGLILAL</sequence>
<keyword evidence="6" id="KW-0732">Signal</keyword>
<dbReference type="PANTHER" id="PTHR27002:SF932">
    <property type="entry name" value="RECEPTOR-LIKE SERINE_THREONINE-PROTEIN KINASE"/>
    <property type="match status" value="1"/>
</dbReference>
<evidence type="ECO:0000256" key="5">
    <source>
        <dbReference type="ARBA" id="ARBA00022840"/>
    </source>
</evidence>
<evidence type="ECO:0000256" key="6">
    <source>
        <dbReference type="SAM" id="SignalP"/>
    </source>
</evidence>
<keyword evidence="1" id="KW-0723">Serine/threonine-protein kinase</keyword>
<dbReference type="EMBL" id="JAVYJV010000015">
    <property type="protein sequence ID" value="KAK4352237.1"/>
    <property type="molecule type" value="Genomic_DNA"/>
</dbReference>
<feature type="chain" id="PRO_5042031592" description="Protein kinase domain-containing protein" evidence="6">
    <location>
        <begin position="21"/>
        <end position="468"/>
    </location>
</feature>
<feature type="domain" description="Protein kinase" evidence="7">
    <location>
        <begin position="134"/>
        <end position="468"/>
    </location>
</feature>
<evidence type="ECO:0000256" key="1">
    <source>
        <dbReference type="ARBA" id="ARBA00022527"/>
    </source>
</evidence>
<comment type="caution">
    <text evidence="8">The sequence shown here is derived from an EMBL/GenBank/DDBJ whole genome shotgun (WGS) entry which is preliminary data.</text>
</comment>
<dbReference type="InterPro" id="IPR000719">
    <property type="entry name" value="Prot_kinase_dom"/>
</dbReference>
<dbReference type="Proteomes" id="UP001291623">
    <property type="component" value="Unassembled WGS sequence"/>
</dbReference>
<evidence type="ECO:0000313" key="9">
    <source>
        <dbReference type="Proteomes" id="UP001291623"/>
    </source>
</evidence>
<keyword evidence="4" id="KW-0418">Kinase</keyword>
<keyword evidence="9" id="KW-1185">Reference proteome</keyword>
<keyword evidence="3" id="KW-0547">Nucleotide-binding</keyword>